<organism evidence="1 2">
    <name type="scientific">Streptomyces turgidiscabies (strain Car8)</name>
    <dbReference type="NCBI Taxonomy" id="698760"/>
    <lineage>
        <taxon>Bacteria</taxon>
        <taxon>Bacillati</taxon>
        <taxon>Actinomycetota</taxon>
        <taxon>Actinomycetes</taxon>
        <taxon>Kitasatosporales</taxon>
        <taxon>Streptomycetaceae</taxon>
        <taxon>Streptomyces</taxon>
    </lineage>
</organism>
<gene>
    <name evidence="1" type="ORF">STRTUCAR8_06049</name>
</gene>
<dbReference type="PATRIC" id="fig|698760.3.peg.6337"/>
<name>L7F2I0_STRT8</name>
<dbReference type="Proteomes" id="UP000010931">
    <property type="component" value="Unassembled WGS sequence"/>
</dbReference>
<dbReference type="AlphaFoldDB" id="L7F2I0"/>
<evidence type="ECO:0000313" key="2">
    <source>
        <dbReference type="Proteomes" id="UP000010931"/>
    </source>
</evidence>
<accession>L7F2I0</accession>
<evidence type="ECO:0000313" key="1">
    <source>
        <dbReference type="EMBL" id="ELP64815.1"/>
    </source>
</evidence>
<proteinExistence type="predicted"/>
<sequence>MSPRFEPVLFRPLPRPIKPFPQETKHSFLGRLAAANAMPVHRIQQPSRWLPSRLDSTDQLSVLSGQPRTSIQHAIPQWEKQPGNFPQGPLAATPRWACRRCVARRTGTPDERVKIWMSNYHDQVCIPHRLWIGRAVETPANQFDLAGLPEVVSAQRRHYRLLRRYGPDVLNPCYVQCSGLWHALLRHGYLLDDRTHRLARLRPRSSRTVHPWDSERYAAVYPEIVKTMVLYASAQWRGLAASSDEEDFRAFHTEFIRRLPIEMPLRTTAKPWFIQQLRAIAHAIQDAAEQNVLAADDAADNSGPCGSGG</sequence>
<keyword evidence="2" id="KW-1185">Reference proteome</keyword>
<reference evidence="1 2" key="1">
    <citation type="journal article" date="2011" name="Plasmid">
        <title>Streptomyces turgidiscabies Car8 contains a modular pathogenicity island that shares virulence genes with other actinobacterial plant pathogens.</title>
        <authorList>
            <person name="Huguet-Tapia J.C."/>
            <person name="Badger J.H."/>
            <person name="Loria R."/>
            <person name="Pettis G.S."/>
        </authorList>
    </citation>
    <scope>NUCLEOTIDE SEQUENCE [LARGE SCALE GENOMIC DNA]</scope>
    <source>
        <strain evidence="1 2">Car8</strain>
    </source>
</reference>
<comment type="caution">
    <text evidence="1">The sequence shown here is derived from an EMBL/GenBank/DDBJ whole genome shotgun (WGS) entry which is preliminary data.</text>
</comment>
<dbReference type="EMBL" id="AEJB01000422">
    <property type="protein sequence ID" value="ELP64815.1"/>
    <property type="molecule type" value="Genomic_DNA"/>
</dbReference>
<protein>
    <submittedName>
        <fullName evidence="1">Uncharacterized protein</fullName>
    </submittedName>
</protein>